<evidence type="ECO:0000313" key="3">
    <source>
        <dbReference type="Proteomes" id="UP000287519"/>
    </source>
</evidence>
<organism evidence="2 3">
    <name type="scientific">Rhodococcus wratislaviensis</name>
    <name type="common">Tsukamurella wratislaviensis</name>
    <dbReference type="NCBI Taxonomy" id="44752"/>
    <lineage>
        <taxon>Bacteria</taxon>
        <taxon>Bacillati</taxon>
        <taxon>Actinomycetota</taxon>
        <taxon>Actinomycetes</taxon>
        <taxon>Mycobacteriales</taxon>
        <taxon>Nocardiaceae</taxon>
        <taxon>Rhodococcus</taxon>
    </lineage>
</organism>
<reference evidence="2 3" key="1">
    <citation type="submission" date="2018-11" db="EMBL/GenBank/DDBJ databases">
        <title>Microbial catabolism of amino acid.</title>
        <authorList>
            <person name="Hibi M."/>
            <person name="Ogawa J."/>
        </authorList>
    </citation>
    <scope>NUCLEOTIDE SEQUENCE [LARGE SCALE GENOMIC DNA]</scope>
    <source>
        <strain evidence="2 3">C31-06</strain>
    </source>
</reference>
<proteinExistence type="predicted"/>
<dbReference type="AlphaFoldDB" id="A0A402CJC2"/>
<evidence type="ECO:0000256" key="1">
    <source>
        <dbReference type="SAM" id="MobiDB-lite"/>
    </source>
</evidence>
<gene>
    <name evidence="2" type="ORF">Rhow_008048</name>
</gene>
<comment type="caution">
    <text evidence="2">The sequence shown here is derived from an EMBL/GenBank/DDBJ whole genome shotgun (WGS) entry which is preliminary data.</text>
</comment>
<keyword evidence="3" id="KW-1185">Reference proteome</keyword>
<protein>
    <submittedName>
        <fullName evidence="2">Uncharacterized protein</fullName>
    </submittedName>
</protein>
<feature type="region of interest" description="Disordered" evidence="1">
    <location>
        <begin position="1"/>
        <end position="32"/>
    </location>
</feature>
<dbReference type="EMBL" id="BHYM01000080">
    <property type="protein sequence ID" value="GCE43750.1"/>
    <property type="molecule type" value="Genomic_DNA"/>
</dbReference>
<sequence>MSRRWPSAAPDPGLPADRAEPGAHHPPAEADDVEHYAHLPIGQHTVAHPLGQRRRQSTAQIVVTAGPGPWCLRHRTGSSPPIRWG</sequence>
<name>A0A402CJC2_RHOWR</name>
<dbReference type="Proteomes" id="UP000287519">
    <property type="component" value="Unassembled WGS sequence"/>
</dbReference>
<evidence type="ECO:0000313" key="2">
    <source>
        <dbReference type="EMBL" id="GCE43750.1"/>
    </source>
</evidence>
<feature type="compositionally biased region" description="Basic and acidic residues" evidence="1">
    <location>
        <begin position="17"/>
        <end position="32"/>
    </location>
</feature>
<accession>A0A402CJC2</accession>